<dbReference type="Pfam" id="PF15575">
    <property type="entry name" value="Imm49"/>
    <property type="match status" value="1"/>
</dbReference>
<evidence type="ECO:0000313" key="2">
    <source>
        <dbReference type="EMBL" id="NGO75217.1"/>
    </source>
</evidence>
<name>A0A6G4XEF5_9ACTN</name>
<protein>
    <submittedName>
        <fullName evidence="2">Uncharacterized protein</fullName>
    </submittedName>
</protein>
<reference evidence="2 3" key="1">
    <citation type="submission" date="2020-02" db="EMBL/GenBank/DDBJ databases">
        <title>Whole-genome analyses of novel actinobacteria.</title>
        <authorList>
            <person name="Sahin N."/>
            <person name="Tokatli A."/>
        </authorList>
    </citation>
    <scope>NUCLEOTIDE SEQUENCE [LARGE SCALE GENOMIC DNA]</scope>
    <source>
        <strain evidence="2 3">YC504</strain>
    </source>
</reference>
<dbReference type="InterPro" id="IPR029074">
    <property type="entry name" value="Imm49"/>
</dbReference>
<feature type="region of interest" description="Disordered" evidence="1">
    <location>
        <begin position="1"/>
        <end position="24"/>
    </location>
</feature>
<accession>A0A6G4XEF5</accession>
<evidence type="ECO:0000313" key="3">
    <source>
        <dbReference type="Proteomes" id="UP000481109"/>
    </source>
</evidence>
<evidence type="ECO:0000256" key="1">
    <source>
        <dbReference type="SAM" id="MobiDB-lite"/>
    </source>
</evidence>
<proteinExistence type="predicted"/>
<comment type="caution">
    <text evidence="2">The sequence shown here is derived from an EMBL/GenBank/DDBJ whole genome shotgun (WGS) entry which is preliminary data.</text>
</comment>
<gene>
    <name evidence="2" type="ORF">G6045_05905</name>
</gene>
<dbReference type="EMBL" id="JAAKZW010000011">
    <property type="protein sequence ID" value="NGO75217.1"/>
    <property type="molecule type" value="Genomic_DNA"/>
</dbReference>
<organism evidence="2 3">
    <name type="scientific">Streptomyces mesophilus</name>
    <dbReference type="NCBI Taxonomy" id="1775132"/>
    <lineage>
        <taxon>Bacteria</taxon>
        <taxon>Bacillati</taxon>
        <taxon>Actinomycetota</taxon>
        <taxon>Actinomycetes</taxon>
        <taxon>Kitasatosporales</taxon>
        <taxon>Streptomycetaceae</taxon>
        <taxon>Streptomyces</taxon>
    </lineage>
</organism>
<keyword evidence="3" id="KW-1185">Reference proteome</keyword>
<sequence>MVGVGDDASGAGHNARPLSLGTPVQADFEDELERRLTRWREEAVVDAAPCDLLPVMPIALAGLAVQVHGWALRIRSGYLPKYLLGAPAGGPGVRG</sequence>
<dbReference type="AlphaFoldDB" id="A0A6G4XEF5"/>
<dbReference type="Proteomes" id="UP000481109">
    <property type="component" value="Unassembled WGS sequence"/>
</dbReference>